<feature type="signal peptide" evidence="2">
    <location>
        <begin position="1"/>
        <end position="18"/>
    </location>
</feature>
<comment type="caution">
    <text evidence="3">The sequence shown here is derived from an EMBL/GenBank/DDBJ whole genome shotgun (WGS) entry which is preliminary data.</text>
</comment>
<gene>
    <name evidence="3" type="ORF">TRFO_13522</name>
</gene>
<name>A0A1J4KXQ1_9EUKA</name>
<dbReference type="VEuPathDB" id="TrichDB:TRFO_13522"/>
<dbReference type="GeneID" id="94832009"/>
<dbReference type="AlphaFoldDB" id="A0A1J4KXQ1"/>
<organism evidence="3 4">
    <name type="scientific">Tritrichomonas foetus</name>
    <dbReference type="NCBI Taxonomy" id="1144522"/>
    <lineage>
        <taxon>Eukaryota</taxon>
        <taxon>Metamonada</taxon>
        <taxon>Parabasalia</taxon>
        <taxon>Tritrichomonadida</taxon>
        <taxon>Tritrichomonadidae</taxon>
        <taxon>Tritrichomonas</taxon>
    </lineage>
</organism>
<sequence>MLFLFSILLLRQFNLTHTLWPPSLSEKGLFGRAVSFAGSRIAVSAEYVQVPGFVNHNKNYTGVVYIYDYDASSDNYVLNKGTDNNRIEPQAVDRINPGTLGSKVILSSDGKLLLAGAPYTDIRTDFSGIVLDPTQKVEFNEYQDGQYYAEVGALYLFREDEKGNWKQEYVSVPNNVVCKGGYGRSMSGSYDLHFFAGAYYNKIMPNLPDLIGQVFITSKNDQGYKQDQAILPPPEINNSETQRFGSSLTFHEKNKLYVTSLAEKPESQEEGDDGGVFEYHNKDGVWKLVANITESSAKSFDQFGIRSAFRGDDLAAIYGRKNTAPIQHNIFILPKVNDVWATTPQQTISFLDEEVTDLFFCSSTASKNNYLAIIVSNNIVIYEQNPDSLLYTLLQNITDPRIVHQDVTTPYEEQGVTFASDFSWDSNQCNKFIVGAMGRYGSGASSVPNEYSRSYVYELIDVEEPKSEDNTWLVVGCVVAAVVVIIIVILTIFMVRRNRVRNGHINMDIINKSHNDV</sequence>
<evidence type="ECO:0000313" key="4">
    <source>
        <dbReference type="Proteomes" id="UP000179807"/>
    </source>
</evidence>
<keyword evidence="4" id="KW-1185">Reference proteome</keyword>
<dbReference type="SUPFAM" id="SSF50965">
    <property type="entry name" value="Galactose oxidase, central domain"/>
    <property type="match status" value="1"/>
</dbReference>
<evidence type="ECO:0000256" key="2">
    <source>
        <dbReference type="SAM" id="SignalP"/>
    </source>
</evidence>
<keyword evidence="1" id="KW-0812">Transmembrane</keyword>
<proteinExistence type="predicted"/>
<accession>A0A1J4KXQ1</accession>
<keyword evidence="1" id="KW-1133">Transmembrane helix</keyword>
<dbReference type="PANTHER" id="PTHR36220:SF1">
    <property type="entry name" value="GAMMA TUBULIN COMPLEX COMPONENT C-TERMINAL DOMAIN-CONTAINING PROTEIN"/>
    <property type="match status" value="1"/>
</dbReference>
<protein>
    <submittedName>
        <fullName evidence="3">Uncharacterized protein</fullName>
    </submittedName>
</protein>
<keyword evidence="2" id="KW-0732">Signal</keyword>
<dbReference type="OrthoDB" id="10506562at2759"/>
<feature type="transmembrane region" description="Helical" evidence="1">
    <location>
        <begin position="472"/>
        <end position="495"/>
    </location>
</feature>
<dbReference type="EMBL" id="MLAK01000156">
    <property type="protein sequence ID" value="OHT16033.1"/>
    <property type="molecule type" value="Genomic_DNA"/>
</dbReference>
<evidence type="ECO:0000256" key="1">
    <source>
        <dbReference type="SAM" id="Phobius"/>
    </source>
</evidence>
<dbReference type="PANTHER" id="PTHR36220">
    <property type="entry name" value="UNNAMED PRODUCT"/>
    <property type="match status" value="1"/>
</dbReference>
<evidence type="ECO:0000313" key="3">
    <source>
        <dbReference type="EMBL" id="OHT16033.1"/>
    </source>
</evidence>
<feature type="chain" id="PRO_5012227380" evidence="2">
    <location>
        <begin position="19"/>
        <end position="517"/>
    </location>
</feature>
<keyword evidence="1" id="KW-0472">Membrane</keyword>
<dbReference type="RefSeq" id="XP_068369169.1">
    <property type="nucleotide sequence ID" value="XM_068497305.1"/>
</dbReference>
<dbReference type="InterPro" id="IPR011043">
    <property type="entry name" value="Gal_Oxase/kelch_b-propeller"/>
</dbReference>
<dbReference type="Proteomes" id="UP000179807">
    <property type="component" value="Unassembled WGS sequence"/>
</dbReference>
<reference evidence="3" key="1">
    <citation type="submission" date="2016-10" db="EMBL/GenBank/DDBJ databases">
        <authorList>
            <person name="Benchimol M."/>
            <person name="Almeida L.G."/>
            <person name="Vasconcelos A.T."/>
            <person name="Perreira-Neves A."/>
            <person name="Rosa I.A."/>
            <person name="Tasca T."/>
            <person name="Bogo M.R."/>
            <person name="de Souza W."/>
        </authorList>
    </citation>
    <scope>NUCLEOTIDE SEQUENCE [LARGE SCALE GENOMIC DNA]</scope>
    <source>
        <strain evidence="3">K</strain>
    </source>
</reference>